<reference evidence="2" key="1">
    <citation type="submission" date="2025-08" db="UniProtKB">
        <authorList>
            <consortium name="RefSeq"/>
        </authorList>
    </citation>
    <scope>IDENTIFICATION</scope>
    <source>
        <tissue evidence="2">Whole body pupa</tissue>
    </source>
</reference>
<dbReference type="Proteomes" id="UP000092443">
    <property type="component" value="Unplaced"/>
</dbReference>
<dbReference type="Gene3D" id="2.40.50.150">
    <property type="match status" value="1"/>
</dbReference>
<evidence type="ECO:0000313" key="2">
    <source>
        <dbReference type="RefSeq" id="XP_037897823.1"/>
    </source>
</evidence>
<accession>A0A9C5ZDZ4</accession>
<dbReference type="InterPro" id="IPR014724">
    <property type="entry name" value="RNA_pol_RPB2_OB-fold"/>
</dbReference>
<keyword evidence="1" id="KW-1185">Reference proteome</keyword>
<evidence type="ECO:0000313" key="1">
    <source>
        <dbReference type="Proteomes" id="UP000092443"/>
    </source>
</evidence>
<dbReference type="GO" id="GO:0003899">
    <property type="term" value="F:DNA-directed RNA polymerase activity"/>
    <property type="evidence" value="ECO:0007669"/>
    <property type="project" value="InterPro"/>
</dbReference>
<protein>
    <submittedName>
        <fullName evidence="2">DNA-directed RNA polymerase I subunit RPA2-like</fullName>
    </submittedName>
</protein>
<gene>
    <name evidence="2" type="primary">LOC119642669</name>
</gene>
<proteinExistence type="predicted"/>
<dbReference type="RefSeq" id="XP_037897823.1">
    <property type="nucleotide sequence ID" value="XM_038041895.1"/>
</dbReference>
<dbReference type="KEGG" id="gfs:119642669"/>
<name>A0A9C5ZDZ4_9MUSC</name>
<dbReference type="SUPFAM" id="SSF64484">
    <property type="entry name" value="beta and beta-prime subunits of DNA dependent RNA-polymerase"/>
    <property type="match status" value="1"/>
</dbReference>
<dbReference type="GeneID" id="119642669"/>
<sequence>MEDAMIINKSAYERGFAHGSIYISKCFELSGTCYFARNPQMPEFRDHLDNDSLPHPGSRLEYDGPLLVVKLFLTRTPKFIVFLSFDKDVTRICHNPENAPLLLAWM</sequence>
<organism evidence="1 2">
    <name type="scientific">Glossina fuscipes</name>
    <dbReference type="NCBI Taxonomy" id="7396"/>
    <lineage>
        <taxon>Eukaryota</taxon>
        <taxon>Metazoa</taxon>
        <taxon>Ecdysozoa</taxon>
        <taxon>Arthropoda</taxon>
        <taxon>Hexapoda</taxon>
        <taxon>Insecta</taxon>
        <taxon>Pterygota</taxon>
        <taxon>Neoptera</taxon>
        <taxon>Endopterygota</taxon>
        <taxon>Diptera</taxon>
        <taxon>Brachycera</taxon>
        <taxon>Muscomorpha</taxon>
        <taxon>Hippoboscoidea</taxon>
        <taxon>Glossinidae</taxon>
        <taxon>Glossina</taxon>
    </lineage>
</organism>
<dbReference type="AlphaFoldDB" id="A0A9C5ZDZ4"/>